<keyword evidence="6" id="KW-1185">Reference proteome</keyword>
<comment type="caution">
    <text evidence="5">The sequence shown here is derived from an EMBL/GenBank/DDBJ whole genome shotgun (WGS) entry which is preliminary data.</text>
</comment>
<comment type="subunit">
    <text evidence="1">Monomer.</text>
</comment>
<evidence type="ECO:0000313" key="6">
    <source>
        <dbReference type="Proteomes" id="UP000265691"/>
    </source>
</evidence>
<reference evidence="5 6" key="1">
    <citation type="submission" date="2017-08" db="EMBL/GenBank/DDBJ databases">
        <title>Reclassification of Bisgaard taxon 37 and 44.</title>
        <authorList>
            <person name="Christensen H."/>
        </authorList>
    </citation>
    <scope>NUCLEOTIDE SEQUENCE [LARGE SCALE GENOMIC DNA]</scope>
    <source>
        <strain evidence="5 6">B96_3</strain>
    </source>
</reference>
<accession>A0A3A1Y2J0</accession>
<dbReference type="Pfam" id="PF03548">
    <property type="entry name" value="LolA"/>
    <property type="match status" value="1"/>
</dbReference>
<keyword evidence="2" id="KW-0813">Transport</keyword>
<dbReference type="InterPro" id="IPR004564">
    <property type="entry name" value="OM_lipoprot_carrier_LolA-like"/>
</dbReference>
<sequence>MWNKFILFITLFIFSPLTLAFSQSDLVQQLSKPNSVQGDFLQQRYLSGMPVAISATGEFALLKNTGLVWQMKTPFALSLRINEKGIAQWNGESWVSSQQLGQETQIKIFLGLLSGDLESISQLFTLDLTGEASAWTLVLSPKGLVMKQIFTNIEIKGGDLVQEITLNEVQGDRTLIKFSNLEVDTPINSFVSQALS</sequence>
<dbReference type="PANTHER" id="PTHR35869">
    <property type="entry name" value="OUTER-MEMBRANE LIPOPROTEIN CARRIER PROTEIN"/>
    <property type="match status" value="1"/>
</dbReference>
<evidence type="ECO:0000256" key="3">
    <source>
        <dbReference type="ARBA" id="ARBA00022729"/>
    </source>
</evidence>
<evidence type="ECO:0000256" key="4">
    <source>
        <dbReference type="ARBA" id="ARBA00022927"/>
    </source>
</evidence>
<proteinExistence type="predicted"/>
<dbReference type="CDD" id="cd16325">
    <property type="entry name" value="LolA"/>
    <property type="match status" value="1"/>
</dbReference>
<dbReference type="RefSeq" id="WP_119525521.1">
    <property type="nucleotide sequence ID" value="NZ_NRHC01000083.1"/>
</dbReference>
<evidence type="ECO:0008006" key="7">
    <source>
        <dbReference type="Google" id="ProtNLM"/>
    </source>
</evidence>
<gene>
    <name evidence="5" type="ORF">CKF54_06330</name>
</gene>
<keyword evidence="3" id="KW-0732">Signal</keyword>
<dbReference type="SUPFAM" id="SSF89392">
    <property type="entry name" value="Prokaryotic lipoproteins and lipoprotein localization factors"/>
    <property type="match status" value="1"/>
</dbReference>
<organism evidence="5 6">
    <name type="scientific">Psittacicella hinzii</name>
    <dbReference type="NCBI Taxonomy" id="2028575"/>
    <lineage>
        <taxon>Bacteria</taxon>
        <taxon>Pseudomonadati</taxon>
        <taxon>Pseudomonadota</taxon>
        <taxon>Gammaproteobacteria</taxon>
        <taxon>Pasteurellales</taxon>
        <taxon>Psittacicellaceae</taxon>
        <taxon>Psittacicella</taxon>
    </lineage>
</organism>
<dbReference type="AlphaFoldDB" id="A0A3A1Y2J0"/>
<dbReference type="OrthoDB" id="7025041at2"/>
<evidence type="ECO:0000313" key="5">
    <source>
        <dbReference type="EMBL" id="RIY31651.1"/>
    </source>
</evidence>
<evidence type="ECO:0000256" key="1">
    <source>
        <dbReference type="ARBA" id="ARBA00011245"/>
    </source>
</evidence>
<dbReference type="Proteomes" id="UP000265691">
    <property type="component" value="Unassembled WGS sequence"/>
</dbReference>
<name>A0A3A1Y2J0_9GAMM</name>
<keyword evidence="4" id="KW-0653">Protein transport</keyword>
<protein>
    <recommendedName>
        <fullName evidence="7">Outer membrane lipoprotein carrier protein LolA</fullName>
    </recommendedName>
</protein>
<evidence type="ECO:0000256" key="2">
    <source>
        <dbReference type="ARBA" id="ARBA00022448"/>
    </source>
</evidence>
<dbReference type="Gene3D" id="2.50.20.10">
    <property type="entry name" value="Lipoprotein localisation LolA/LolB/LppX"/>
    <property type="match status" value="1"/>
</dbReference>
<dbReference type="InterPro" id="IPR029046">
    <property type="entry name" value="LolA/LolB/LppX"/>
</dbReference>
<dbReference type="EMBL" id="NRHC01000083">
    <property type="protein sequence ID" value="RIY31651.1"/>
    <property type="molecule type" value="Genomic_DNA"/>
</dbReference>
<dbReference type="PANTHER" id="PTHR35869:SF1">
    <property type="entry name" value="OUTER-MEMBRANE LIPOPROTEIN CARRIER PROTEIN"/>
    <property type="match status" value="1"/>
</dbReference>
<dbReference type="GO" id="GO:0015031">
    <property type="term" value="P:protein transport"/>
    <property type="evidence" value="ECO:0007669"/>
    <property type="project" value="UniProtKB-KW"/>
</dbReference>